<dbReference type="EMBL" id="AP026867">
    <property type="protein sequence ID" value="BDS14082.1"/>
    <property type="molecule type" value="Genomic_DNA"/>
</dbReference>
<dbReference type="Proteomes" id="UP001060919">
    <property type="component" value="Chromosome"/>
</dbReference>
<evidence type="ECO:0000313" key="2">
    <source>
        <dbReference type="Proteomes" id="UP001060919"/>
    </source>
</evidence>
<keyword evidence="2" id="KW-1185">Reference proteome</keyword>
<dbReference type="AlphaFoldDB" id="A0A916DVU0"/>
<dbReference type="PROSITE" id="PS51257">
    <property type="entry name" value="PROKAR_LIPOPROTEIN"/>
    <property type="match status" value="1"/>
</dbReference>
<proteinExistence type="predicted"/>
<dbReference type="RefSeq" id="WP_264789316.1">
    <property type="nucleotide sequence ID" value="NZ_AP026867.1"/>
</dbReference>
<reference evidence="1" key="1">
    <citation type="submission" date="2022-09" db="EMBL/GenBank/DDBJ databases">
        <title>Aureispira anguillicida sp. nov., isolated from Leptocephalus of Japanese eel Anguilla japonica.</title>
        <authorList>
            <person name="Yuasa K."/>
            <person name="Mekata T."/>
            <person name="Ikunari K."/>
        </authorList>
    </citation>
    <scope>NUCLEOTIDE SEQUENCE</scope>
    <source>
        <strain evidence="1">EL160426</strain>
    </source>
</reference>
<name>A0A916DVU0_9BACT</name>
<sequence>MNAKILFAVGGFFLLLIGCAIPHQMHEEEAVEEPFYVEEEPFYENNMEEQKAQPVVIQGGRANKELYAGLPNSIKIHVEGESTEHLHVFSSNGRLTPADVSKGMYNFYEQRPGFVVEIVAKDTFSGKMITKVFDVVAIPAPEAYIWKYRTAVKIHNLVFNAKDFSTQNAVVLHHRQQVPALCLAESFTLIRIDGEGKRTVHHNKDKNGLFDETAKKIISAAQKGDIYLVQDIKTSCSPFPVKNIVYTIK</sequence>
<dbReference type="KEGG" id="aup:AsAng_0048480"/>
<organism evidence="1 2">
    <name type="scientific">Aureispira anguillae</name>
    <dbReference type="NCBI Taxonomy" id="2864201"/>
    <lineage>
        <taxon>Bacteria</taxon>
        <taxon>Pseudomonadati</taxon>
        <taxon>Bacteroidota</taxon>
        <taxon>Saprospiria</taxon>
        <taxon>Saprospirales</taxon>
        <taxon>Saprospiraceae</taxon>
        <taxon>Aureispira</taxon>
    </lineage>
</organism>
<evidence type="ECO:0000313" key="1">
    <source>
        <dbReference type="EMBL" id="BDS14082.1"/>
    </source>
</evidence>
<evidence type="ECO:0008006" key="3">
    <source>
        <dbReference type="Google" id="ProtNLM"/>
    </source>
</evidence>
<accession>A0A916DVU0</accession>
<protein>
    <recommendedName>
        <fullName evidence="3">Gliding motility-associated protein GldM C-terminal domain-containing protein</fullName>
    </recommendedName>
</protein>
<gene>
    <name evidence="1" type="ORF">AsAng_0048480</name>
</gene>